<comment type="caution">
    <text evidence="4">The sequence shown here is derived from an EMBL/GenBank/DDBJ whole genome shotgun (WGS) entry which is preliminary data.</text>
</comment>
<dbReference type="PRINTS" id="PR00081">
    <property type="entry name" value="GDHRDH"/>
</dbReference>
<evidence type="ECO:0000256" key="2">
    <source>
        <dbReference type="ARBA" id="ARBA00023002"/>
    </source>
</evidence>
<proteinExistence type="inferred from homology"/>
<dbReference type="SMART" id="SM00822">
    <property type="entry name" value="PKS_KR"/>
    <property type="match status" value="1"/>
</dbReference>
<dbReference type="PROSITE" id="PS00061">
    <property type="entry name" value="ADH_SHORT"/>
    <property type="match status" value="1"/>
</dbReference>
<dbReference type="InterPro" id="IPR002347">
    <property type="entry name" value="SDR_fam"/>
</dbReference>
<gene>
    <name evidence="4" type="ORF">TcarDRAFT_0681</name>
</gene>
<protein>
    <submittedName>
        <fullName evidence="4">Short-chain dehydrogenase/reductase SDR</fullName>
    </submittedName>
</protein>
<reference evidence="4 5" key="1">
    <citation type="submission" date="2007-01" db="EMBL/GenBank/DDBJ databases">
        <title>Annotation of the draft genome assembly of Thermosinus carboxydivorans Nor1.</title>
        <authorList>
            <consortium name="US DOE Joint Genome Institute (JGI-ORNL)"/>
            <person name="Larimer F."/>
            <person name="Land M."/>
            <person name="Hauser L."/>
        </authorList>
    </citation>
    <scope>NUCLEOTIDE SEQUENCE [LARGE SCALE GENOMIC DNA]</scope>
    <source>
        <strain evidence="4 5">Nor1</strain>
    </source>
</reference>
<dbReference type="EMBL" id="AAWL01000018">
    <property type="protein sequence ID" value="EAX46936.1"/>
    <property type="molecule type" value="Genomic_DNA"/>
</dbReference>
<dbReference type="Proteomes" id="UP000005139">
    <property type="component" value="Unassembled WGS sequence"/>
</dbReference>
<reference evidence="4 5" key="2">
    <citation type="submission" date="2007-01" db="EMBL/GenBank/DDBJ databases">
        <title>Sequencing of the draft genome and assembly of Thermosinus carboxydivorans Nor1.</title>
        <authorList>
            <consortium name="US DOE Joint Genome Institute (JGI-PGF)"/>
            <person name="Copeland A."/>
            <person name="Lucas S."/>
            <person name="Lapidus A."/>
            <person name="Barry K."/>
            <person name="Glavina del Rio T."/>
            <person name="Dalin E."/>
            <person name="Tice H."/>
            <person name="Bruce D."/>
            <person name="Pitluck S."/>
            <person name="Richardson P."/>
        </authorList>
    </citation>
    <scope>NUCLEOTIDE SEQUENCE [LARGE SCALE GENOMIC DNA]</scope>
    <source>
        <strain evidence="4 5">Nor1</strain>
    </source>
</reference>
<dbReference type="OrthoDB" id="9803333at2"/>
<dbReference type="AlphaFoldDB" id="A1HSQ5"/>
<dbReference type="InterPro" id="IPR020904">
    <property type="entry name" value="Sc_DH/Rdtase_CS"/>
</dbReference>
<dbReference type="GO" id="GO:0016616">
    <property type="term" value="F:oxidoreductase activity, acting on the CH-OH group of donors, NAD or NADP as acceptor"/>
    <property type="evidence" value="ECO:0007669"/>
    <property type="project" value="UniProtKB-ARBA"/>
</dbReference>
<keyword evidence="5" id="KW-1185">Reference proteome</keyword>
<name>A1HSQ5_9FIRM</name>
<evidence type="ECO:0000313" key="4">
    <source>
        <dbReference type="EMBL" id="EAX46936.1"/>
    </source>
</evidence>
<sequence length="255" mass="26922">MANLFDITDKVIVAVGGSGGLGTAICLGLAEAGAHVIPVSRNKEKNAALVAKIEALGRRSMTVSIDATNRAEMEQLKDEIVAKFGRVDVLINAAGALVKKPFLEVGEDEWDHVINVNLKSIYTACQVFGPIMLEQGYGKIINFSSMGAFLGITRSSAYCTTKGGVNQLTKVLACEWGPKGVNVNAIAPGFFKTPLNEMFLGLPEVEAKITGDTPMRRYGKAPDLLGTIIFLSSAASDFVTGAVIPVDGGYLALAL</sequence>
<keyword evidence="2" id="KW-0560">Oxidoreductase</keyword>
<evidence type="ECO:0000313" key="5">
    <source>
        <dbReference type="Proteomes" id="UP000005139"/>
    </source>
</evidence>
<dbReference type="RefSeq" id="WP_007290059.1">
    <property type="nucleotide sequence ID" value="NZ_AAWL01000018.1"/>
</dbReference>
<dbReference type="PANTHER" id="PTHR42760:SF115">
    <property type="entry name" value="3-OXOACYL-[ACYL-CARRIER-PROTEIN] REDUCTASE FABG"/>
    <property type="match status" value="1"/>
</dbReference>
<dbReference type="PRINTS" id="PR00080">
    <property type="entry name" value="SDRFAMILY"/>
</dbReference>
<accession>A1HSQ5</accession>
<dbReference type="Gene3D" id="3.40.50.720">
    <property type="entry name" value="NAD(P)-binding Rossmann-like Domain"/>
    <property type="match status" value="1"/>
</dbReference>
<dbReference type="PANTHER" id="PTHR42760">
    <property type="entry name" value="SHORT-CHAIN DEHYDROGENASES/REDUCTASES FAMILY MEMBER"/>
    <property type="match status" value="1"/>
</dbReference>
<dbReference type="InterPro" id="IPR036291">
    <property type="entry name" value="NAD(P)-bd_dom_sf"/>
</dbReference>
<dbReference type="eggNOG" id="COG1028">
    <property type="taxonomic scope" value="Bacteria"/>
</dbReference>
<dbReference type="SUPFAM" id="SSF51735">
    <property type="entry name" value="NAD(P)-binding Rossmann-fold domains"/>
    <property type="match status" value="1"/>
</dbReference>
<feature type="domain" description="Ketoreductase" evidence="3">
    <location>
        <begin position="10"/>
        <end position="189"/>
    </location>
</feature>
<organism evidence="4 5">
    <name type="scientific">Thermosinus carboxydivorans Nor1</name>
    <dbReference type="NCBI Taxonomy" id="401526"/>
    <lineage>
        <taxon>Bacteria</taxon>
        <taxon>Bacillati</taxon>
        <taxon>Bacillota</taxon>
        <taxon>Negativicutes</taxon>
        <taxon>Selenomonadales</taxon>
        <taxon>Sporomusaceae</taxon>
        <taxon>Thermosinus</taxon>
    </lineage>
</organism>
<comment type="similarity">
    <text evidence="1">Belongs to the short-chain dehydrogenases/reductases (SDR) family.</text>
</comment>
<evidence type="ECO:0000259" key="3">
    <source>
        <dbReference type="SMART" id="SM00822"/>
    </source>
</evidence>
<evidence type="ECO:0000256" key="1">
    <source>
        <dbReference type="ARBA" id="ARBA00006484"/>
    </source>
</evidence>
<dbReference type="InterPro" id="IPR057326">
    <property type="entry name" value="KR_dom"/>
</dbReference>
<dbReference type="Pfam" id="PF13561">
    <property type="entry name" value="adh_short_C2"/>
    <property type="match status" value="1"/>
</dbReference>
<dbReference type="GO" id="GO:0008206">
    <property type="term" value="P:bile acid metabolic process"/>
    <property type="evidence" value="ECO:0007669"/>
    <property type="project" value="UniProtKB-ARBA"/>
</dbReference>
<dbReference type="FunFam" id="3.40.50.720:FF:000084">
    <property type="entry name" value="Short-chain dehydrogenase reductase"/>
    <property type="match status" value="1"/>
</dbReference>